<evidence type="ECO:0000313" key="3">
    <source>
        <dbReference type="Proteomes" id="UP000051955"/>
    </source>
</evidence>
<dbReference type="PATRIC" id="fig|1423715.3.peg.521"/>
<dbReference type="InterPro" id="IPR036291">
    <property type="entry name" value="NAD(P)-bd_dom_sf"/>
</dbReference>
<accession>A0A0R1LR02</accession>
<gene>
    <name evidence="2" type="ORF">FD25_GL000497</name>
</gene>
<dbReference type="STRING" id="1423715.FD25_GL000497"/>
<dbReference type="EMBL" id="AZDV01000026">
    <property type="protein sequence ID" value="KRK94530.1"/>
    <property type="molecule type" value="Genomic_DNA"/>
</dbReference>
<comment type="caution">
    <text evidence="2">The sequence shown here is derived from an EMBL/GenBank/DDBJ whole genome shotgun (WGS) entry which is preliminary data.</text>
</comment>
<keyword evidence="3" id="KW-1185">Reference proteome</keyword>
<feature type="domain" description="NAD(P)-binding" evidence="1">
    <location>
        <begin position="7"/>
        <end position="184"/>
    </location>
</feature>
<dbReference type="Pfam" id="PF13460">
    <property type="entry name" value="NAD_binding_10"/>
    <property type="match status" value="1"/>
</dbReference>
<dbReference type="GO" id="GO:0016646">
    <property type="term" value="F:oxidoreductase activity, acting on the CH-NH group of donors, NAD or NADP as acceptor"/>
    <property type="evidence" value="ECO:0007669"/>
    <property type="project" value="TreeGrafter"/>
</dbReference>
<reference evidence="2 3" key="1">
    <citation type="journal article" date="2015" name="Genome Announc.">
        <title>Expanding the biotechnology potential of lactobacilli through comparative genomics of 213 strains and associated genera.</title>
        <authorList>
            <person name="Sun Z."/>
            <person name="Harris H.M."/>
            <person name="McCann A."/>
            <person name="Guo C."/>
            <person name="Argimon S."/>
            <person name="Zhang W."/>
            <person name="Yang X."/>
            <person name="Jeffery I.B."/>
            <person name="Cooney J.C."/>
            <person name="Kagawa T.F."/>
            <person name="Liu W."/>
            <person name="Song Y."/>
            <person name="Salvetti E."/>
            <person name="Wrobel A."/>
            <person name="Rasinkangas P."/>
            <person name="Parkhill J."/>
            <person name="Rea M.C."/>
            <person name="O'Sullivan O."/>
            <person name="Ritari J."/>
            <person name="Douillard F.P."/>
            <person name="Paul Ross R."/>
            <person name="Yang R."/>
            <person name="Briner A.E."/>
            <person name="Felis G.E."/>
            <person name="de Vos W.M."/>
            <person name="Barrangou R."/>
            <person name="Klaenhammer T.R."/>
            <person name="Caufield P.W."/>
            <person name="Cui Y."/>
            <person name="Zhang H."/>
            <person name="O'Toole P.W."/>
        </authorList>
    </citation>
    <scope>NUCLEOTIDE SEQUENCE [LARGE SCALE GENOMIC DNA]</scope>
    <source>
        <strain evidence="2 3">DSM 19394</strain>
    </source>
</reference>
<evidence type="ECO:0000259" key="1">
    <source>
        <dbReference type="Pfam" id="PF13460"/>
    </source>
</evidence>
<dbReference type="AlphaFoldDB" id="A0A0R1LR02"/>
<dbReference type="InterPro" id="IPR016040">
    <property type="entry name" value="NAD(P)-bd_dom"/>
</dbReference>
<sequence>MNILILGATSQTGQALLHRFSQTTHHLTAFARHPERLTATPSTIQLIQGDVCDLPTLTAAMAHVDVVIAGLSGTTILTQAQNVVQAATTQHVQHLYWITGIGIHQEITGKRGALLAQYLTATPEYAQAADVIAAGPIPATLLRLPAITNGPATPVEITVEGQQPHQDTISRATLANTLVQLVTDDLTQSASLALTAQAKGAH</sequence>
<dbReference type="InterPro" id="IPR051606">
    <property type="entry name" value="Polyketide_Oxido-like"/>
</dbReference>
<organism evidence="2 3">
    <name type="scientific">Levilactobacillus acidifarinae DSM 19394 = JCM 15949</name>
    <dbReference type="NCBI Taxonomy" id="1423715"/>
    <lineage>
        <taxon>Bacteria</taxon>
        <taxon>Bacillati</taxon>
        <taxon>Bacillota</taxon>
        <taxon>Bacilli</taxon>
        <taxon>Lactobacillales</taxon>
        <taxon>Lactobacillaceae</taxon>
        <taxon>Levilactobacillus</taxon>
    </lineage>
</organism>
<proteinExistence type="predicted"/>
<name>A0A0R1LR02_9LACO</name>
<evidence type="ECO:0000313" key="2">
    <source>
        <dbReference type="EMBL" id="KRK94530.1"/>
    </source>
</evidence>
<dbReference type="PANTHER" id="PTHR43355">
    <property type="entry name" value="FLAVIN REDUCTASE (NADPH)"/>
    <property type="match status" value="1"/>
</dbReference>
<dbReference type="PANTHER" id="PTHR43355:SF2">
    <property type="entry name" value="FLAVIN REDUCTASE (NADPH)"/>
    <property type="match status" value="1"/>
</dbReference>
<dbReference type="Gene3D" id="3.40.50.720">
    <property type="entry name" value="NAD(P)-binding Rossmann-like Domain"/>
    <property type="match status" value="1"/>
</dbReference>
<protein>
    <recommendedName>
        <fullName evidence="1">NAD(P)-binding domain-containing protein</fullName>
    </recommendedName>
</protein>
<dbReference type="SUPFAM" id="SSF51735">
    <property type="entry name" value="NAD(P)-binding Rossmann-fold domains"/>
    <property type="match status" value="1"/>
</dbReference>
<dbReference type="RefSeq" id="WP_057803554.1">
    <property type="nucleotide sequence ID" value="NZ_AZDV01000026.1"/>
</dbReference>
<dbReference type="Proteomes" id="UP000051955">
    <property type="component" value="Unassembled WGS sequence"/>
</dbReference>